<keyword evidence="3" id="KW-1185">Reference proteome</keyword>
<dbReference type="Gene3D" id="3.40.50.1820">
    <property type="entry name" value="alpha/beta hydrolase"/>
    <property type="match status" value="1"/>
</dbReference>
<dbReference type="InterPro" id="IPR050266">
    <property type="entry name" value="AB_hydrolase_sf"/>
</dbReference>
<evidence type="ECO:0000313" key="2">
    <source>
        <dbReference type="EMBL" id="KIW64793.1"/>
    </source>
</evidence>
<gene>
    <name evidence="2" type="ORF">PV04_09702</name>
</gene>
<dbReference type="PANTHER" id="PTHR43798">
    <property type="entry name" value="MONOACYLGLYCEROL LIPASE"/>
    <property type="match status" value="1"/>
</dbReference>
<dbReference type="InterPro" id="IPR000073">
    <property type="entry name" value="AB_hydrolase_1"/>
</dbReference>
<dbReference type="Pfam" id="PF00561">
    <property type="entry name" value="Abhydrolase_1"/>
    <property type="match status" value="1"/>
</dbReference>
<evidence type="ECO:0000313" key="3">
    <source>
        <dbReference type="Proteomes" id="UP000054266"/>
    </source>
</evidence>
<dbReference type="GO" id="GO:0046464">
    <property type="term" value="P:acylglycerol catabolic process"/>
    <property type="evidence" value="ECO:0007669"/>
    <property type="project" value="TreeGrafter"/>
</dbReference>
<reference evidence="2 3" key="1">
    <citation type="submission" date="2015-01" db="EMBL/GenBank/DDBJ databases">
        <title>The Genome Sequence of Capronia semiimmersa CBS27337.</title>
        <authorList>
            <consortium name="The Broad Institute Genomics Platform"/>
            <person name="Cuomo C."/>
            <person name="de Hoog S."/>
            <person name="Gorbushina A."/>
            <person name="Stielow B."/>
            <person name="Teixiera M."/>
            <person name="Abouelleil A."/>
            <person name="Chapman S.B."/>
            <person name="Priest M."/>
            <person name="Young S.K."/>
            <person name="Wortman J."/>
            <person name="Nusbaum C."/>
            <person name="Birren B."/>
        </authorList>
    </citation>
    <scope>NUCLEOTIDE SEQUENCE [LARGE SCALE GENOMIC DNA]</scope>
    <source>
        <strain evidence="2 3">CBS 27337</strain>
    </source>
</reference>
<organism evidence="2 3">
    <name type="scientific">Phialophora macrospora</name>
    <dbReference type="NCBI Taxonomy" id="1851006"/>
    <lineage>
        <taxon>Eukaryota</taxon>
        <taxon>Fungi</taxon>
        <taxon>Dikarya</taxon>
        <taxon>Ascomycota</taxon>
        <taxon>Pezizomycotina</taxon>
        <taxon>Eurotiomycetes</taxon>
        <taxon>Chaetothyriomycetidae</taxon>
        <taxon>Chaetothyriales</taxon>
        <taxon>Herpotrichiellaceae</taxon>
        <taxon>Phialophora</taxon>
    </lineage>
</organism>
<dbReference type="HOGENOM" id="CLU_020336_7_0_1"/>
<dbReference type="EMBL" id="KN846961">
    <property type="protein sequence ID" value="KIW64793.1"/>
    <property type="molecule type" value="Genomic_DNA"/>
</dbReference>
<sequence>MVQLEKKTIQTKRSFTYTYYVSPKGTSDASKPALLFIHGFPDSALMWSEVVDRLADLPYRVVVPDCLGYAGTSKPNDLAAYKWSGQTADLREILQAEDIDKVIPIGHDWGSVLAQRFYQRCPELCAGLVLLNISYRAPTEQKFDLDAFNAFTAKTFGYPLFQYWYLFSSPDGAKIIDNNLEKFWEVLHGADNGWMKKMFSGKDAITNYFSSGETVELKPYAKEGGKWRDDFMQRFSKDGFEAPLNWYKANVANVQWEDDLGIPKENHVVKVPFFFLGCTGDSVGRTDLIQIPRANGLLPDFDMTEIESGHWCAMEKPGEVAEAIRGFVTKRFP</sequence>
<protein>
    <recommendedName>
        <fullName evidence="1">AB hydrolase-1 domain-containing protein</fullName>
    </recommendedName>
</protein>
<dbReference type="PANTHER" id="PTHR43798:SF33">
    <property type="entry name" value="HYDROLASE, PUTATIVE (AFU_ORTHOLOGUE AFUA_2G14860)-RELATED"/>
    <property type="match status" value="1"/>
</dbReference>
<proteinExistence type="predicted"/>
<dbReference type="AlphaFoldDB" id="A0A0D2F9U7"/>
<name>A0A0D2F9U7_9EURO</name>
<dbReference type="SUPFAM" id="SSF53474">
    <property type="entry name" value="alpha/beta-Hydrolases"/>
    <property type="match status" value="1"/>
</dbReference>
<accession>A0A0D2F9U7</accession>
<dbReference type="PRINTS" id="PR00412">
    <property type="entry name" value="EPOXHYDRLASE"/>
</dbReference>
<feature type="domain" description="AB hydrolase-1" evidence="1">
    <location>
        <begin position="32"/>
        <end position="317"/>
    </location>
</feature>
<dbReference type="InterPro" id="IPR029058">
    <property type="entry name" value="AB_hydrolase_fold"/>
</dbReference>
<evidence type="ECO:0000259" key="1">
    <source>
        <dbReference type="Pfam" id="PF00561"/>
    </source>
</evidence>
<dbReference type="GO" id="GO:0016020">
    <property type="term" value="C:membrane"/>
    <property type="evidence" value="ECO:0007669"/>
    <property type="project" value="TreeGrafter"/>
</dbReference>
<dbReference type="InterPro" id="IPR000639">
    <property type="entry name" value="Epox_hydrolase-like"/>
</dbReference>
<dbReference type="STRING" id="5601.A0A0D2F9U7"/>
<dbReference type="Proteomes" id="UP000054266">
    <property type="component" value="Unassembled WGS sequence"/>
</dbReference>
<dbReference type="GO" id="GO:0047372">
    <property type="term" value="F:monoacylglycerol lipase activity"/>
    <property type="evidence" value="ECO:0007669"/>
    <property type="project" value="TreeGrafter"/>
</dbReference>